<dbReference type="Gene3D" id="3.40.50.300">
    <property type="entry name" value="P-loop containing nucleotide triphosphate hydrolases"/>
    <property type="match status" value="1"/>
</dbReference>
<organism evidence="2 3">
    <name type="scientific">Phyllosticta citribraziliensis</name>
    <dbReference type="NCBI Taxonomy" id="989973"/>
    <lineage>
        <taxon>Eukaryota</taxon>
        <taxon>Fungi</taxon>
        <taxon>Dikarya</taxon>
        <taxon>Ascomycota</taxon>
        <taxon>Pezizomycotina</taxon>
        <taxon>Dothideomycetes</taxon>
        <taxon>Dothideomycetes incertae sedis</taxon>
        <taxon>Botryosphaeriales</taxon>
        <taxon>Phyllostictaceae</taxon>
        <taxon>Phyllosticta</taxon>
    </lineage>
</organism>
<keyword evidence="3" id="KW-1185">Reference proteome</keyword>
<evidence type="ECO:0000256" key="1">
    <source>
        <dbReference type="SAM" id="MobiDB-lite"/>
    </source>
</evidence>
<dbReference type="PANTHER" id="PTHR48419">
    <property type="entry name" value="SULFOTRANSFERASE DOMAIN-CONTAINING PROTEIN"/>
    <property type="match status" value="1"/>
</dbReference>
<comment type="caution">
    <text evidence="2">The sequence shown here is derived from an EMBL/GenBank/DDBJ whole genome shotgun (WGS) entry which is preliminary data.</text>
</comment>
<dbReference type="RefSeq" id="XP_066653778.1">
    <property type="nucleotide sequence ID" value="XM_066802563.1"/>
</dbReference>
<name>A0ABR1LK89_9PEZI</name>
<dbReference type="InterPro" id="IPR027417">
    <property type="entry name" value="P-loop_NTPase"/>
</dbReference>
<dbReference type="InterPro" id="IPR053226">
    <property type="entry name" value="Pyrrolopyrazine_biosynth_F"/>
</dbReference>
<dbReference type="Proteomes" id="UP001360953">
    <property type="component" value="Unassembled WGS sequence"/>
</dbReference>
<reference evidence="2 3" key="1">
    <citation type="submission" date="2024-04" db="EMBL/GenBank/DDBJ databases">
        <title>Phyllosticta paracitricarpa is synonymous to the EU quarantine fungus P. citricarpa based on phylogenomic analyses.</title>
        <authorList>
            <consortium name="Lawrence Berkeley National Laboratory"/>
            <person name="Van ingen-buijs V.A."/>
            <person name="Van westerhoven A.C."/>
            <person name="Haridas S."/>
            <person name="Skiadas P."/>
            <person name="Martin F."/>
            <person name="Groenewald J.Z."/>
            <person name="Crous P.W."/>
            <person name="Seidl M.F."/>
        </authorList>
    </citation>
    <scope>NUCLEOTIDE SEQUENCE [LARGE SCALE GENOMIC DNA]</scope>
    <source>
        <strain evidence="2 3">CPC 17464</strain>
    </source>
</reference>
<feature type="region of interest" description="Disordered" evidence="1">
    <location>
        <begin position="253"/>
        <end position="281"/>
    </location>
</feature>
<evidence type="ECO:0008006" key="4">
    <source>
        <dbReference type="Google" id="ProtNLM"/>
    </source>
</evidence>
<evidence type="ECO:0000313" key="3">
    <source>
        <dbReference type="Proteomes" id="UP001360953"/>
    </source>
</evidence>
<feature type="compositionally biased region" description="Low complexity" evidence="1">
    <location>
        <begin position="264"/>
        <end position="281"/>
    </location>
</feature>
<proteinExistence type="predicted"/>
<dbReference type="EMBL" id="JBBPEH010000008">
    <property type="protein sequence ID" value="KAK7535053.1"/>
    <property type="molecule type" value="Genomic_DNA"/>
</dbReference>
<dbReference type="PANTHER" id="PTHR48419:SF1">
    <property type="entry name" value="SULFOTRANSFERASE DOMAIN-CONTAINING PROTEIN"/>
    <property type="match status" value="1"/>
</dbReference>
<gene>
    <name evidence="2" type="ORF">J3D65DRAFT_659865</name>
</gene>
<evidence type="ECO:0000313" key="2">
    <source>
        <dbReference type="EMBL" id="KAK7535053.1"/>
    </source>
</evidence>
<dbReference type="GeneID" id="92035469"/>
<protein>
    <recommendedName>
        <fullName evidence="4">P-loop containing nucleoside triphosphate hydrolase protein</fullName>
    </recommendedName>
</protein>
<sequence>MTTKPVFVATHPRACSTAFERVFMTRRDELQCVHEPFGDAFYYGPERIGDRYLNDEEARIDSGFSKSTYKTIIERIDRENTQGKRIFIKDIAHYLCPPNGKPASIAPSLVQYKRGVGTDGSGKNLHHARVDSALDTDGTAATNGGTIQGVPAAQLPREAQNVKTLPATVPPHPYPTEVEEGNPTVVPTQLLAKFHWTFLIRHPRNSIPSYFRCTVPPLDAITGFYNFDPAEAGYDELRRIFDYLKNTGLVGPKIAGQNDDKPATNGTHGPNGTTTATNGVNGSADAYERVEICVIDADDLLDNPEGILRRYCESIGVEFSQGMLNWNDEDQECAKEAFEKWKGFHEDAIGSKDLKPRAKKKIPKSDAELYAEWTDKFGPEGAKCIQDTVDKNVADYEYLKSFAMKV</sequence>
<dbReference type="Pfam" id="PF19798">
    <property type="entry name" value="Sulfotransfer_5"/>
    <property type="match status" value="1"/>
</dbReference>
<dbReference type="SUPFAM" id="SSF52540">
    <property type="entry name" value="P-loop containing nucleoside triphosphate hydrolases"/>
    <property type="match status" value="1"/>
</dbReference>
<accession>A0ABR1LK89</accession>